<feature type="domain" description="RNase H type-1" evidence="1">
    <location>
        <begin position="14"/>
        <end position="57"/>
    </location>
</feature>
<evidence type="ECO:0000313" key="2">
    <source>
        <dbReference type="EMBL" id="PNX65372.1"/>
    </source>
</evidence>
<dbReference type="InterPro" id="IPR036397">
    <property type="entry name" value="RNaseH_sf"/>
</dbReference>
<dbReference type="Proteomes" id="UP000236291">
    <property type="component" value="Unassembled WGS sequence"/>
</dbReference>
<reference evidence="2 3" key="2">
    <citation type="journal article" date="2017" name="Front. Plant Sci.">
        <title>Gene Classification and Mining of Molecular Markers Useful in Red Clover (Trifolium pratense) Breeding.</title>
        <authorList>
            <person name="Istvanek J."/>
            <person name="Dluhosova J."/>
            <person name="Dluhos P."/>
            <person name="Patkova L."/>
            <person name="Nedelnik J."/>
            <person name="Repkova J."/>
        </authorList>
    </citation>
    <scope>NUCLEOTIDE SEQUENCE [LARGE SCALE GENOMIC DNA]</scope>
    <source>
        <strain evidence="3">cv. Tatra</strain>
        <tissue evidence="2">Young leaves</tissue>
    </source>
</reference>
<evidence type="ECO:0000313" key="3">
    <source>
        <dbReference type="Proteomes" id="UP000236291"/>
    </source>
</evidence>
<evidence type="ECO:0000259" key="1">
    <source>
        <dbReference type="Pfam" id="PF13456"/>
    </source>
</evidence>
<dbReference type="AlphaFoldDB" id="A0A2K3KGH5"/>
<sequence length="59" mass="6425">MASSADSAQCRFRARYNNASRNGEAVALLAAIQEVADRGITNVVFETDSKNVVDSIRHQ</sequence>
<dbReference type="EMBL" id="ASHM01178659">
    <property type="protein sequence ID" value="PNX65372.1"/>
    <property type="molecule type" value="Genomic_DNA"/>
</dbReference>
<protein>
    <recommendedName>
        <fullName evidence="1">RNase H type-1 domain-containing protein</fullName>
    </recommendedName>
</protein>
<organism evidence="2 3">
    <name type="scientific">Trifolium pratense</name>
    <name type="common">Red clover</name>
    <dbReference type="NCBI Taxonomy" id="57577"/>
    <lineage>
        <taxon>Eukaryota</taxon>
        <taxon>Viridiplantae</taxon>
        <taxon>Streptophyta</taxon>
        <taxon>Embryophyta</taxon>
        <taxon>Tracheophyta</taxon>
        <taxon>Spermatophyta</taxon>
        <taxon>Magnoliopsida</taxon>
        <taxon>eudicotyledons</taxon>
        <taxon>Gunneridae</taxon>
        <taxon>Pentapetalae</taxon>
        <taxon>rosids</taxon>
        <taxon>fabids</taxon>
        <taxon>Fabales</taxon>
        <taxon>Fabaceae</taxon>
        <taxon>Papilionoideae</taxon>
        <taxon>50 kb inversion clade</taxon>
        <taxon>NPAAA clade</taxon>
        <taxon>Hologalegina</taxon>
        <taxon>IRL clade</taxon>
        <taxon>Trifolieae</taxon>
        <taxon>Trifolium</taxon>
    </lineage>
</organism>
<name>A0A2K3KGH5_TRIPR</name>
<dbReference type="GO" id="GO:0003676">
    <property type="term" value="F:nucleic acid binding"/>
    <property type="evidence" value="ECO:0007669"/>
    <property type="project" value="InterPro"/>
</dbReference>
<dbReference type="GO" id="GO:0004523">
    <property type="term" value="F:RNA-DNA hybrid ribonuclease activity"/>
    <property type="evidence" value="ECO:0007669"/>
    <property type="project" value="InterPro"/>
</dbReference>
<reference evidence="2 3" key="1">
    <citation type="journal article" date="2014" name="Am. J. Bot.">
        <title>Genome assembly and annotation for red clover (Trifolium pratense; Fabaceae).</title>
        <authorList>
            <person name="Istvanek J."/>
            <person name="Jaros M."/>
            <person name="Krenek A."/>
            <person name="Repkova J."/>
        </authorList>
    </citation>
    <scope>NUCLEOTIDE SEQUENCE [LARGE SCALE GENOMIC DNA]</scope>
    <source>
        <strain evidence="3">cv. Tatra</strain>
        <tissue evidence="2">Young leaves</tissue>
    </source>
</reference>
<dbReference type="Gene3D" id="3.30.420.10">
    <property type="entry name" value="Ribonuclease H-like superfamily/Ribonuclease H"/>
    <property type="match status" value="1"/>
</dbReference>
<gene>
    <name evidence="2" type="ORF">L195_g062568</name>
</gene>
<proteinExistence type="predicted"/>
<dbReference type="Pfam" id="PF13456">
    <property type="entry name" value="RVT_3"/>
    <property type="match status" value="1"/>
</dbReference>
<dbReference type="InterPro" id="IPR002156">
    <property type="entry name" value="RNaseH_domain"/>
</dbReference>
<comment type="caution">
    <text evidence="2">The sequence shown here is derived from an EMBL/GenBank/DDBJ whole genome shotgun (WGS) entry which is preliminary data.</text>
</comment>
<accession>A0A2K3KGH5</accession>